<keyword evidence="9" id="KW-1185">Reference proteome</keyword>
<keyword evidence="2" id="KW-0805">Transcription regulation</keyword>
<feature type="region of interest" description="Disordered" evidence="6">
    <location>
        <begin position="75"/>
        <end position="105"/>
    </location>
</feature>
<dbReference type="OrthoDB" id="2021064at2759"/>
<dbReference type="SMART" id="SM00774">
    <property type="entry name" value="WRKY"/>
    <property type="match status" value="1"/>
</dbReference>
<dbReference type="PROSITE" id="PS50811">
    <property type="entry name" value="WRKY"/>
    <property type="match status" value="1"/>
</dbReference>
<dbReference type="GO" id="GO:0000976">
    <property type="term" value="F:transcription cis-regulatory region binding"/>
    <property type="evidence" value="ECO:0007669"/>
    <property type="project" value="TreeGrafter"/>
</dbReference>
<dbReference type="PANTHER" id="PTHR32096">
    <property type="entry name" value="WRKY TRANSCRIPTION FACTOR 30-RELATED-RELATED"/>
    <property type="match status" value="1"/>
</dbReference>
<evidence type="ECO:0000256" key="3">
    <source>
        <dbReference type="ARBA" id="ARBA00023125"/>
    </source>
</evidence>
<evidence type="ECO:0000259" key="7">
    <source>
        <dbReference type="PROSITE" id="PS50811"/>
    </source>
</evidence>
<proteinExistence type="predicted"/>
<protein>
    <recommendedName>
        <fullName evidence="7">WRKY domain-containing protein</fullName>
    </recommendedName>
</protein>
<keyword evidence="3" id="KW-0238">DNA-binding</keyword>
<dbReference type="GO" id="GO:0003700">
    <property type="term" value="F:DNA-binding transcription factor activity"/>
    <property type="evidence" value="ECO:0007669"/>
    <property type="project" value="InterPro"/>
</dbReference>
<evidence type="ECO:0000256" key="6">
    <source>
        <dbReference type="SAM" id="MobiDB-lite"/>
    </source>
</evidence>
<sequence length="311" mass="35165">MASVSAWPERLSSKQKRAIKELVEGQEYANQLQILFHNSGQETAHLSSPEKEALLHKILRSFDQTLAVLSSVESAQVSHSHTASNQDSSADSRKRPVSKDKRGCYKRKRTEQAWTVVSATMEDGHAWRKYGQKGILNSKHPRSYFRCTRKHDQGCRATKQVQRMEDGSQMYRTTYIGTHTCTNYSSKAPPLIITGSECWETVDVNNGDSGIPIKLHRDRQSDPIPTSVAVKQETKEETSTTPSDLTDLDSIMWEDLMGDGFEYCSEPAGMVSDVYPSCTDMSSRNFELEFGIKPLEFEHDFEFDDSDECVM</sequence>
<evidence type="ECO:0000256" key="1">
    <source>
        <dbReference type="ARBA" id="ARBA00004123"/>
    </source>
</evidence>
<comment type="caution">
    <text evidence="8">The sequence shown here is derived from an EMBL/GenBank/DDBJ whole genome shotgun (WGS) entry which is preliminary data.</text>
</comment>
<feature type="compositionally biased region" description="Polar residues" evidence="6">
    <location>
        <begin position="75"/>
        <end position="89"/>
    </location>
</feature>
<dbReference type="GO" id="GO:0005634">
    <property type="term" value="C:nucleus"/>
    <property type="evidence" value="ECO:0007669"/>
    <property type="project" value="UniProtKB-SubCell"/>
</dbReference>
<feature type="compositionally biased region" description="Basic and acidic residues" evidence="6">
    <location>
        <begin position="90"/>
        <end position="103"/>
    </location>
</feature>
<keyword evidence="5" id="KW-0539">Nucleus</keyword>
<dbReference type="PANTHER" id="PTHR32096:SF146">
    <property type="entry name" value="WRKY TRANSCRIPTION FACTOR 19-RELATED"/>
    <property type="match status" value="1"/>
</dbReference>
<dbReference type="EMBL" id="BSYR01000061">
    <property type="protein sequence ID" value="GMJ11832.1"/>
    <property type="molecule type" value="Genomic_DNA"/>
</dbReference>
<accession>A0A9W7MT21</accession>
<keyword evidence="4" id="KW-0804">Transcription</keyword>
<dbReference type="AlphaFoldDB" id="A0A9W7MT21"/>
<evidence type="ECO:0000313" key="9">
    <source>
        <dbReference type="Proteomes" id="UP001165190"/>
    </source>
</evidence>
<dbReference type="InterPro" id="IPR003657">
    <property type="entry name" value="WRKY_dom"/>
</dbReference>
<comment type="subcellular location">
    <subcellularLocation>
        <location evidence="1">Nucleus</location>
    </subcellularLocation>
</comment>
<dbReference type="SUPFAM" id="SSF118290">
    <property type="entry name" value="WRKY DNA-binding domain"/>
    <property type="match status" value="1"/>
</dbReference>
<evidence type="ECO:0000256" key="5">
    <source>
        <dbReference type="ARBA" id="ARBA00023242"/>
    </source>
</evidence>
<dbReference type="InterPro" id="IPR044810">
    <property type="entry name" value="WRKY_plant"/>
</dbReference>
<gene>
    <name evidence="8" type="ORF">HRI_004852400</name>
</gene>
<evidence type="ECO:0000313" key="8">
    <source>
        <dbReference type="EMBL" id="GMJ11832.1"/>
    </source>
</evidence>
<dbReference type="Pfam" id="PF03106">
    <property type="entry name" value="WRKY"/>
    <property type="match status" value="1"/>
</dbReference>
<name>A0A9W7MT21_HIBTR</name>
<organism evidence="8 9">
    <name type="scientific">Hibiscus trionum</name>
    <name type="common">Flower of an hour</name>
    <dbReference type="NCBI Taxonomy" id="183268"/>
    <lineage>
        <taxon>Eukaryota</taxon>
        <taxon>Viridiplantae</taxon>
        <taxon>Streptophyta</taxon>
        <taxon>Embryophyta</taxon>
        <taxon>Tracheophyta</taxon>
        <taxon>Spermatophyta</taxon>
        <taxon>Magnoliopsida</taxon>
        <taxon>eudicotyledons</taxon>
        <taxon>Gunneridae</taxon>
        <taxon>Pentapetalae</taxon>
        <taxon>rosids</taxon>
        <taxon>malvids</taxon>
        <taxon>Malvales</taxon>
        <taxon>Malvaceae</taxon>
        <taxon>Malvoideae</taxon>
        <taxon>Hibiscus</taxon>
    </lineage>
</organism>
<dbReference type="Gene3D" id="2.20.25.80">
    <property type="entry name" value="WRKY domain"/>
    <property type="match status" value="1"/>
</dbReference>
<dbReference type="InterPro" id="IPR036576">
    <property type="entry name" value="WRKY_dom_sf"/>
</dbReference>
<dbReference type="Proteomes" id="UP001165190">
    <property type="component" value="Unassembled WGS sequence"/>
</dbReference>
<evidence type="ECO:0000256" key="2">
    <source>
        <dbReference type="ARBA" id="ARBA00023015"/>
    </source>
</evidence>
<reference evidence="8" key="1">
    <citation type="submission" date="2023-05" db="EMBL/GenBank/DDBJ databases">
        <title>Genome and transcriptome analyses reveal genes involved in the formation of fine ridges on petal epidermal cells in Hibiscus trionum.</title>
        <authorList>
            <person name="Koshimizu S."/>
            <person name="Masuda S."/>
            <person name="Ishii T."/>
            <person name="Shirasu K."/>
            <person name="Hoshino A."/>
            <person name="Arita M."/>
        </authorList>
    </citation>
    <scope>NUCLEOTIDE SEQUENCE</scope>
    <source>
        <strain evidence="8">Hamamatsu line</strain>
    </source>
</reference>
<evidence type="ECO:0000256" key="4">
    <source>
        <dbReference type="ARBA" id="ARBA00023163"/>
    </source>
</evidence>
<feature type="domain" description="WRKY" evidence="7">
    <location>
        <begin position="116"/>
        <end position="179"/>
    </location>
</feature>